<evidence type="ECO:0000256" key="1">
    <source>
        <dbReference type="SAM" id="MobiDB-lite"/>
    </source>
</evidence>
<gene>
    <name evidence="2" type="ORF">KHLLAP_LOCUS13230</name>
</gene>
<dbReference type="Proteomes" id="UP001295740">
    <property type="component" value="Unassembled WGS sequence"/>
</dbReference>
<protein>
    <submittedName>
        <fullName evidence="2">Uu.00g008810.m01.CDS01</fullName>
    </submittedName>
</protein>
<keyword evidence="3" id="KW-1185">Reference proteome</keyword>
<proteinExistence type="predicted"/>
<organism evidence="2 3">
    <name type="scientific">Anthostomella pinea</name>
    <dbReference type="NCBI Taxonomy" id="933095"/>
    <lineage>
        <taxon>Eukaryota</taxon>
        <taxon>Fungi</taxon>
        <taxon>Dikarya</taxon>
        <taxon>Ascomycota</taxon>
        <taxon>Pezizomycotina</taxon>
        <taxon>Sordariomycetes</taxon>
        <taxon>Xylariomycetidae</taxon>
        <taxon>Xylariales</taxon>
        <taxon>Xylariaceae</taxon>
        <taxon>Anthostomella</taxon>
    </lineage>
</organism>
<name>A0AAI8VX96_9PEZI</name>
<sequence length="248" mass="28841">MHTYTAAALSEHHKKVMQSPPTEAQLKLRHAFVADYMLADINSATDPELWSIIHGWMKDLDLYFFAGALLSRDGEEPFVKLTLLDSTPFSQDYIGSSCLASPVKEIKIWRRMHKVLESKPQLLHTAAHELIHSYLNTFCNLCVESFFAVKCERRDGHGPLFHEIMDDMEESIRSWDAALADVRSDPRRDAHIFEGSYLQFVGRFPPLRWAWNRRIGPERRGLASWPLSLEQRETIRQRYPEYVDLPRE</sequence>
<evidence type="ECO:0000313" key="3">
    <source>
        <dbReference type="Proteomes" id="UP001295740"/>
    </source>
</evidence>
<dbReference type="AlphaFoldDB" id="A0AAI8VX96"/>
<dbReference type="EMBL" id="CAUWAG010000020">
    <property type="protein sequence ID" value="CAJ2512762.1"/>
    <property type="molecule type" value="Genomic_DNA"/>
</dbReference>
<comment type="caution">
    <text evidence="2">The sequence shown here is derived from an EMBL/GenBank/DDBJ whole genome shotgun (WGS) entry which is preliminary data.</text>
</comment>
<accession>A0AAI8VX96</accession>
<evidence type="ECO:0000313" key="2">
    <source>
        <dbReference type="EMBL" id="CAJ2512762.1"/>
    </source>
</evidence>
<feature type="region of interest" description="Disordered" evidence="1">
    <location>
        <begin position="1"/>
        <end position="20"/>
    </location>
</feature>
<reference evidence="2" key="1">
    <citation type="submission" date="2023-10" db="EMBL/GenBank/DDBJ databases">
        <authorList>
            <person name="Hackl T."/>
        </authorList>
    </citation>
    <scope>NUCLEOTIDE SEQUENCE</scope>
</reference>